<sequence length="84" mass="9782">DIYNSSNYRKCVVNEETLDYLAACPADKETWKQLEEEIAGKVWNSIPNSTNQPSSKEVELKTRKTEWGDCLRIVCDEVKKWIKD</sequence>
<accession>A0ABN7XF94</accession>
<feature type="non-terminal residue" evidence="1">
    <location>
        <position position="84"/>
    </location>
</feature>
<protein>
    <submittedName>
        <fullName evidence="1">27799_t:CDS:1</fullName>
    </submittedName>
</protein>
<proteinExistence type="predicted"/>
<feature type="non-terminal residue" evidence="1">
    <location>
        <position position="1"/>
    </location>
</feature>
<evidence type="ECO:0000313" key="1">
    <source>
        <dbReference type="EMBL" id="CAG8853968.1"/>
    </source>
</evidence>
<evidence type="ECO:0000313" key="2">
    <source>
        <dbReference type="Proteomes" id="UP000789901"/>
    </source>
</evidence>
<dbReference type="Proteomes" id="UP000789901">
    <property type="component" value="Unassembled WGS sequence"/>
</dbReference>
<comment type="caution">
    <text evidence="1">The sequence shown here is derived from an EMBL/GenBank/DDBJ whole genome shotgun (WGS) entry which is preliminary data.</text>
</comment>
<dbReference type="EMBL" id="CAJVQB010131543">
    <property type="protein sequence ID" value="CAG8853968.1"/>
    <property type="molecule type" value="Genomic_DNA"/>
</dbReference>
<name>A0ABN7XF94_GIGMA</name>
<reference evidence="1 2" key="1">
    <citation type="submission" date="2021-06" db="EMBL/GenBank/DDBJ databases">
        <authorList>
            <person name="Kallberg Y."/>
            <person name="Tangrot J."/>
            <person name="Rosling A."/>
        </authorList>
    </citation>
    <scope>NUCLEOTIDE SEQUENCE [LARGE SCALE GENOMIC DNA]</scope>
    <source>
        <strain evidence="1 2">120-4 pot B 10/14</strain>
    </source>
</reference>
<organism evidence="1 2">
    <name type="scientific">Gigaspora margarita</name>
    <dbReference type="NCBI Taxonomy" id="4874"/>
    <lineage>
        <taxon>Eukaryota</taxon>
        <taxon>Fungi</taxon>
        <taxon>Fungi incertae sedis</taxon>
        <taxon>Mucoromycota</taxon>
        <taxon>Glomeromycotina</taxon>
        <taxon>Glomeromycetes</taxon>
        <taxon>Diversisporales</taxon>
        <taxon>Gigasporaceae</taxon>
        <taxon>Gigaspora</taxon>
    </lineage>
</organism>
<gene>
    <name evidence="1" type="ORF">GMARGA_LOCUS42789</name>
</gene>
<keyword evidence="2" id="KW-1185">Reference proteome</keyword>